<dbReference type="Proteomes" id="UP000186091">
    <property type="component" value="Unassembled WGS sequence"/>
</dbReference>
<dbReference type="Pfam" id="PF17765">
    <property type="entry name" value="MLTR_LBD"/>
    <property type="match status" value="1"/>
</dbReference>
<dbReference type="PANTHER" id="PTHR35010">
    <property type="entry name" value="BLL4672 PROTEIN-RELATED"/>
    <property type="match status" value="1"/>
</dbReference>
<dbReference type="RefSeq" id="WP_006287007.1">
    <property type="nucleotide sequence ID" value="NZ_JAAOYN010000001.1"/>
</dbReference>
<dbReference type="InterPro" id="IPR001387">
    <property type="entry name" value="Cro/C1-type_HTH"/>
</dbReference>
<comment type="caution">
    <text evidence="2">The sequence shown here is derived from an EMBL/GenBank/DDBJ whole genome shotgun (WGS) entry which is preliminary data.</text>
</comment>
<feature type="domain" description="HTH cro/C1-type" evidence="1">
    <location>
        <begin position="58"/>
        <end position="105"/>
    </location>
</feature>
<dbReference type="SMART" id="SM00530">
    <property type="entry name" value="HTH_XRE"/>
    <property type="match status" value="1"/>
</dbReference>
<reference evidence="2 3" key="1">
    <citation type="submission" date="2015-12" db="EMBL/GenBank/DDBJ databases">
        <title>Genome sequence of Corynebacterium AS 1.542.</title>
        <authorList>
            <person name="Yang J."/>
            <person name="Yang S."/>
        </authorList>
    </citation>
    <scope>NUCLEOTIDE SEQUENCE [LARGE SCALE GENOMIC DNA]</scope>
    <source>
        <strain evidence="2 3">AS 1.542</strain>
    </source>
</reference>
<dbReference type="Gene3D" id="1.10.260.40">
    <property type="entry name" value="lambda repressor-like DNA-binding domains"/>
    <property type="match status" value="1"/>
</dbReference>
<evidence type="ECO:0000259" key="1">
    <source>
        <dbReference type="PROSITE" id="PS50943"/>
    </source>
</evidence>
<dbReference type="InterPro" id="IPR041413">
    <property type="entry name" value="MLTR_LBD"/>
</dbReference>
<dbReference type="PROSITE" id="PS50943">
    <property type="entry name" value="HTH_CROC1"/>
    <property type="match status" value="1"/>
</dbReference>
<evidence type="ECO:0000313" key="2">
    <source>
        <dbReference type="EMBL" id="OKX77861.1"/>
    </source>
</evidence>
<dbReference type="PANTHER" id="PTHR35010:SF2">
    <property type="entry name" value="BLL4672 PROTEIN"/>
    <property type="match status" value="1"/>
</dbReference>
<protein>
    <submittedName>
        <fullName evidence="2">Transcriptional regulator</fullName>
    </submittedName>
</protein>
<name>A0AB36IA62_CORGT</name>
<evidence type="ECO:0000313" key="3">
    <source>
        <dbReference type="Proteomes" id="UP000186091"/>
    </source>
</evidence>
<gene>
    <name evidence="2" type="ORF">AUP69_12650</name>
</gene>
<dbReference type="Gene3D" id="3.30.450.180">
    <property type="match status" value="1"/>
</dbReference>
<dbReference type="InterPro" id="IPR010982">
    <property type="entry name" value="Lambda_DNA-bd_dom_sf"/>
</dbReference>
<dbReference type="GO" id="GO:0003677">
    <property type="term" value="F:DNA binding"/>
    <property type="evidence" value="ECO:0007669"/>
    <property type="project" value="InterPro"/>
</dbReference>
<proteinExistence type="predicted"/>
<dbReference type="CDD" id="cd00093">
    <property type="entry name" value="HTH_XRE"/>
    <property type="match status" value="1"/>
</dbReference>
<dbReference type="EMBL" id="LOQT01000027">
    <property type="protein sequence ID" value="OKX77861.1"/>
    <property type="molecule type" value="Genomic_DNA"/>
</dbReference>
<dbReference type="AlphaFoldDB" id="A0AB36IA62"/>
<dbReference type="Pfam" id="PF13560">
    <property type="entry name" value="HTH_31"/>
    <property type="match status" value="1"/>
</dbReference>
<accession>A0AB36IA62</accession>
<dbReference type="SUPFAM" id="SSF47413">
    <property type="entry name" value="lambda repressor-like DNA-binding domains"/>
    <property type="match status" value="1"/>
</dbReference>
<organism evidence="2 3">
    <name type="scientific">Corynebacterium glutamicum</name>
    <name type="common">Brevibacterium saccharolyticum</name>
    <dbReference type="NCBI Taxonomy" id="1718"/>
    <lineage>
        <taxon>Bacteria</taxon>
        <taxon>Bacillati</taxon>
        <taxon>Actinomycetota</taxon>
        <taxon>Actinomycetes</taxon>
        <taxon>Mycobacteriales</taxon>
        <taxon>Corynebacteriaceae</taxon>
        <taxon>Corynebacterium</taxon>
    </lineage>
</organism>
<sequence length="325" mass="36030">MNVYAGTAGTCLKVRRNAYVQDMDVHADTREFLTTRRNRLTPKEAGLPIYQSKRRVPGLRREEVAMLAGVSVDYYTRLERGNLRGVSEQVLSALATALQLDDAETQHLFDLAKLSNSPASRRKRTPAPKSMLRPEVLRILNSMHDIPAYIRSESRDLLAANTFGRALYSPLYESTVSDGISGEPGSINVARFTFLDPAARVFFPEWERTSADLVASLRTVAAQRPNDTMFSNLIGELVTKSEVFAQMWADHNVRMHRTGSKKIVHPLVGEMELDFETLDLPADPDIALVVYSAAEGSTSAMNLQLLANWTGNDSPSLSTELGDTI</sequence>